<evidence type="ECO:0000259" key="5">
    <source>
        <dbReference type="Pfam" id="PF04542"/>
    </source>
</evidence>
<gene>
    <name evidence="8" type="ORF">SAMN05216575_102342</name>
    <name evidence="7" type="ORF">SIM71_13355</name>
</gene>
<evidence type="ECO:0000256" key="1">
    <source>
        <dbReference type="ARBA" id="ARBA00010641"/>
    </source>
</evidence>
<dbReference type="GO" id="GO:0016987">
    <property type="term" value="F:sigma factor activity"/>
    <property type="evidence" value="ECO:0007669"/>
    <property type="project" value="UniProtKB-KW"/>
</dbReference>
<evidence type="ECO:0000256" key="2">
    <source>
        <dbReference type="ARBA" id="ARBA00023015"/>
    </source>
</evidence>
<keyword evidence="3" id="KW-0731">Sigma factor</keyword>
<keyword evidence="10" id="KW-1185">Reference proteome</keyword>
<dbReference type="PANTHER" id="PTHR43133">
    <property type="entry name" value="RNA POLYMERASE ECF-TYPE SIGMA FACTO"/>
    <property type="match status" value="1"/>
</dbReference>
<evidence type="ECO:0000259" key="6">
    <source>
        <dbReference type="Pfam" id="PF08281"/>
    </source>
</evidence>
<proteinExistence type="inferred from homology"/>
<feature type="domain" description="RNA polymerase sigma factor 70 region 4 type 2" evidence="6">
    <location>
        <begin position="107"/>
        <end position="159"/>
    </location>
</feature>
<dbReference type="PANTHER" id="PTHR43133:SF63">
    <property type="entry name" value="RNA POLYMERASE SIGMA FACTOR FECI-RELATED"/>
    <property type="match status" value="1"/>
</dbReference>
<name>A0A1G7BWP1_9GAMM</name>
<dbReference type="InterPro" id="IPR013249">
    <property type="entry name" value="RNA_pol_sigma70_r4_t2"/>
</dbReference>
<dbReference type="InterPro" id="IPR013325">
    <property type="entry name" value="RNA_pol_sigma_r2"/>
</dbReference>
<dbReference type="GO" id="GO:0003677">
    <property type="term" value="F:DNA binding"/>
    <property type="evidence" value="ECO:0007669"/>
    <property type="project" value="InterPro"/>
</dbReference>
<evidence type="ECO:0000313" key="9">
    <source>
        <dbReference type="Proteomes" id="UP000182413"/>
    </source>
</evidence>
<dbReference type="InterPro" id="IPR007627">
    <property type="entry name" value="RNA_pol_sigma70_r2"/>
</dbReference>
<evidence type="ECO:0000313" key="8">
    <source>
        <dbReference type="EMBL" id="SDE30615.1"/>
    </source>
</evidence>
<dbReference type="SUPFAM" id="SSF88659">
    <property type="entry name" value="Sigma3 and sigma4 domains of RNA polymerase sigma factors"/>
    <property type="match status" value="1"/>
</dbReference>
<feature type="domain" description="RNA polymerase sigma-70 region 2" evidence="5">
    <location>
        <begin position="11"/>
        <end position="76"/>
    </location>
</feature>
<evidence type="ECO:0000256" key="3">
    <source>
        <dbReference type="ARBA" id="ARBA00023082"/>
    </source>
</evidence>
<evidence type="ECO:0000313" key="7">
    <source>
        <dbReference type="EMBL" id="MDX5993050.1"/>
    </source>
</evidence>
<dbReference type="InterPro" id="IPR014284">
    <property type="entry name" value="RNA_pol_sigma-70_dom"/>
</dbReference>
<dbReference type="EMBL" id="FNAE01000002">
    <property type="protein sequence ID" value="SDE30615.1"/>
    <property type="molecule type" value="Genomic_DNA"/>
</dbReference>
<dbReference type="FunFam" id="1.10.1740.10:FF:000009">
    <property type="entry name" value="RNA polymerase sigma factor"/>
    <property type="match status" value="1"/>
</dbReference>
<dbReference type="Gene3D" id="1.10.1740.10">
    <property type="match status" value="1"/>
</dbReference>
<dbReference type="EMBL" id="JAWXXP010000001">
    <property type="protein sequence ID" value="MDX5993050.1"/>
    <property type="molecule type" value="Genomic_DNA"/>
</dbReference>
<comment type="similarity">
    <text evidence="1">Belongs to the sigma-70 factor family. ECF subfamily.</text>
</comment>
<keyword evidence="4" id="KW-0804">Transcription</keyword>
<organism evidence="8 9">
    <name type="scientific">Ectopseudomonas alcaliphila</name>
    <dbReference type="NCBI Taxonomy" id="101564"/>
    <lineage>
        <taxon>Bacteria</taxon>
        <taxon>Pseudomonadati</taxon>
        <taxon>Pseudomonadota</taxon>
        <taxon>Gammaproteobacteria</taxon>
        <taxon>Pseudomonadales</taxon>
        <taxon>Pseudomonadaceae</taxon>
        <taxon>Ectopseudomonas</taxon>
    </lineage>
</organism>
<dbReference type="OrthoDB" id="9797134at2"/>
<dbReference type="Proteomes" id="UP000182413">
    <property type="component" value="Unassembled WGS sequence"/>
</dbReference>
<reference evidence="8 9" key="1">
    <citation type="submission" date="2016-10" db="EMBL/GenBank/DDBJ databases">
        <authorList>
            <person name="de Groot N.N."/>
        </authorList>
    </citation>
    <scope>NUCLEOTIDE SEQUENCE [LARGE SCALE GENOMIC DNA]</scope>
    <source>
        <strain evidence="8 9">JCM 10630</strain>
    </source>
</reference>
<evidence type="ECO:0000256" key="4">
    <source>
        <dbReference type="ARBA" id="ARBA00023163"/>
    </source>
</evidence>
<dbReference type="NCBIfam" id="NF009180">
    <property type="entry name" value="PRK12528.1"/>
    <property type="match status" value="1"/>
</dbReference>
<dbReference type="InterPro" id="IPR039425">
    <property type="entry name" value="RNA_pol_sigma-70-like"/>
</dbReference>
<dbReference type="InterPro" id="IPR013324">
    <property type="entry name" value="RNA_pol_sigma_r3/r4-like"/>
</dbReference>
<dbReference type="Pfam" id="PF04542">
    <property type="entry name" value="Sigma70_r2"/>
    <property type="match status" value="1"/>
</dbReference>
<dbReference type="RefSeq" id="WP_074677489.1">
    <property type="nucleotide sequence ID" value="NZ_CBCSET010000003.1"/>
</dbReference>
<protein>
    <submittedName>
        <fullName evidence="8">RNA polymerase sigma-70 factor, ECF subfamily</fullName>
    </submittedName>
    <submittedName>
        <fullName evidence="7">Sigma-70 family RNA polymerase sigma factor</fullName>
    </submittedName>
</protein>
<keyword evidence="2" id="KW-0805">Transcription regulation</keyword>
<dbReference type="Proteomes" id="UP001278050">
    <property type="component" value="Unassembled WGS sequence"/>
</dbReference>
<accession>A0A1G7BWP1</accession>
<dbReference type="Pfam" id="PF08281">
    <property type="entry name" value="Sigma70_r4_2"/>
    <property type="match status" value="1"/>
</dbReference>
<dbReference type="GO" id="GO:0006352">
    <property type="term" value="P:DNA-templated transcription initiation"/>
    <property type="evidence" value="ECO:0007669"/>
    <property type="project" value="InterPro"/>
</dbReference>
<dbReference type="InterPro" id="IPR036388">
    <property type="entry name" value="WH-like_DNA-bd_sf"/>
</dbReference>
<dbReference type="NCBIfam" id="NF007232">
    <property type="entry name" value="PRK09651.1"/>
    <property type="match status" value="1"/>
</dbReference>
<dbReference type="NCBIfam" id="TIGR02937">
    <property type="entry name" value="sigma70-ECF"/>
    <property type="match status" value="1"/>
</dbReference>
<evidence type="ECO:0000313" key="10">
    <source>
        <dbReference type="Proteomes" id="UP001278050"/>
    </source>
</evidence>
<dbReference type="Gene3D" id="1.10.10.10">
    <property type="entry name" value="Winged helix-like DNA-binding domain superfamily/Winged helix DNA-binding domain"/>
    <property type="match status" value="1"/>
</dbReference>
<sequence>MSADAQVLHTLYRDHHNWLQGWLRRRLGNGCDAADLAQDTFVRLLRAGNAASIREPRDYLATVARGLMVDFLRRRSLEQAYLEALVSQPEAEQPSAEQQALLLEALMEVDRMLAGLGRTVREVFILSQLDGLTYVQIAARLGISLRSVNNYMARAVEHCCLLQAGWQS</sequence>
<dbReference type="AlphaFoldDB" id="A0A1G7BWP1"/>
<dbReference type="SUPFAM" id="SSF88946">
    <property type="entry name" value="Sigma2 domain of RNA polymerase sigma factors"/>
    <property type="match status" value="1"/>
</dbReference>
<reference evidence="7 10" key="2">
    <citation type="submission" date="2023-11" db="EMBL/GenBank/DDBJ databases">
        <title>MicrobeMod: A computational toolkit for identifying prokaryotic methylation and restriction-modification with nanopore sequencing.</title>
        <authorList>
            <person name="Crits-Christoph A."/>
            <person name="Kang S.C."/>
            <person name="Lee H."/>
            <person name="Ostrov N."/>
        </authorList>
    </citation>
    <scope>NUCLEOTIDE SEQUENCE [LARGE SCALE GENOMIC DNA]</scope>
    <source>
        <strain evidence="7 10">ATCC BAA-571</strain>
    </source>
</reference>